<organism evidence="3 4">
    <name type="scientific">Roseisolibacter agri</name>
    <dbReference type="NCBI Taxonomy" id="2014610"/>
    <lineage>
        <taxon>Bacteria</taxon>
        <taxon>Pseudomonadati</taxon>
        <taxon>Gemmatimonadota</taxon>
        <taxon>Gemmatimonadia</taxon>
        <taxon>Gemmatimonadales</taxon>
        <taxon>Gemmatimonadaceae</taxon>
        <taxon>Roseisolibacter</taxon>
    </lineage>
</organism>
<protein>
    <submittedName>
        <fullName evidence="3">Aminopeptidase</fullName>
    </submittedName>
</protein>
<dbReference type="Gene3D" id="3.40.630.10">
    <property type="entry name" value="Zn peptidases"/>
    <property type="match status" value="1"/>
</dbReference>
<dbReference type="PROSITE" id="PS50106">
    <property type="entry name" value="PDZ"/>
    <property type="match status" value="1"/>
</dbReference>
<dbReference type="SMART" id="SM00228">
    <property type="entry name" value="PDZ"/>
    <property type="match status" value="1"/>
</dbReference>
<sequence>MSPVAARPLALAVLLAAPLAALPTALAAQARPVSASAAQERLRRDIAYLASDRLEGRFTGSPGNDSAAAYIARRFAALKLTRVVESEACAGQRVTLRIDGARPVPARLAVDGRVQAESAGEVASGVAPACASYLQRFEARPAALAHAGRAGGLATQNVVATIPGTDPALRGQVVVLGAHYDHLGREKMFSTDPKAEDAIRNGADDNASGTAAVMELARRFAAKPGRRTVLVVAFSGEELGLLGSQWFVEHSPVPVDSIAAMLNFDMVGRLTNDRLLVYGTATATELPALLDSANAAGPRLQVKGIGDGFGPSDHSSFYTKNVPVLHFFTDQHADYHAATDDAARINVPGTARVVDLADAIARNLADRPARLTFQRAPTTQRMAGPQSSQGPRPYLGSIPDMSSDGVQGLRLQGITPGSPADKAGLKSGDVVVEMDSMPITDLYTYTDALYAHKPGDVVRVVVLRATTPGAPPERVTASVTLGQRGQ</sequence>
<dbReference type="InterPro" id="IPR036034">
    <property type="entry name" value="PDZ_sf"/>
</dbReference>
<keyword evidence="3" id="KW-0378">Hydrolase</keyword>
<comment type="caution">
    <text evidence="3">The sequence shown here is derived from an EMBL/GenBank/DDBJ whole genome shotgun (WGS) entry which is preliminary data.</text>
</comment>
<dbReference type="EMBL" id="BRXS01000005">
    <property type="protein sequence ID" value="GLC27148.1"/>
    <property type="molecule type" value="Genomic_DNA"/>
</dbReference>
<dbReference type="SUPFAM" id="SSF53187">
    <property type="entry name" value="Zn-dependent exopeptidases"/>
    <property type="match status" value="1"/>
</dbReference>
<name>A0AA37VC09_9BACT</name>
<dbReference type="RefSeq" id="WP_284351593.1">
    <property type="nucleotide sequence ID" value="NZ_BRXS01000005.1"/>
</dbReference>
<dbReference type="Pfam" id="PF13180">
    <property type="entry name" value="PDZ_2"/>
    <property type="match status" value="1"/>
</dbReference>
<dbReference type="AlphaFoldDB" id="A0AA37VC09"/>
<dbReference type="SUPFAM" id="SSF50156">
    <property type="entry name" value="PDZ domain-like"/>
    <property type="match status" value="1"/>
</dbReference>
<dbReference type="PANTHER" id="PTHR12147">
    <property type="entry name" value="METALLOPEPTIDASE M28 FAMILY MEMBER"/>
    <property type="match status" value="1"/>
</dbReference>
<keyword evidence="3" id="KW-0645">Protease</keyword>
<gene>
    <name evidence="3" type="ORF">rosag_36610</name>
</gene>
<evidence type="ECO:0000259" key="2">
    <source>
        <dbReference type="PROSITE" id="PS50106"/>
    </source>
</evidence>
<accession>A0AA37VC09</accession>
<dbReference type="GO" id="GO:0006508">
    <property type="term" value="P:proteolysis"/>
    <property type="evidence" value="ECO:0007669"/>
    <property type="project" value="InterPro"/>
</dbReference>
<reference evidence="3" key="1">
    <citation type="submission" date="2022-08" db="EMBL/GenBank/DDBJ databases">
        <title>Draft genome sequencing of Roseisolibacter agri AW1220.</title>
        <authorList>
            <person name="Tobiishi Y."/>
            <person name="Tonouchi A."/>
        </authorList>
    </citation>
    <scope>NUCLEOTIDE SEQUENCE</scope>
    <source>
        <strain evidence="3">AW1220</strain>
    </source>
</reference>
<dbReference type="Gene3D" id="2.30.42.10">
    <property type="match status" value="1"/>
</dbReference>
<dbReference type="Pfam" id="PF04389">
    <property type="entry name" value="Peptidase_M28"/>
    <property type="match status" value="1"/>
</dbReference>
<feature type="chain" id="PRO_5041242160" evidence="1">
    <location>
        <begin position="28"/>
        <end position="486"/>
    </location>
</feature>
<dbReference type="Proteomes" id="UP001161325">
    <property type="component" value="Unassembled WGS sequence"/>
</dbReference>
<keyword evidence="1" id="KW-0732">Signal</keyword>
<evidence type="ECO:0000313" key="3">
    <source>
        <dbReference type="EMBL" id="GLC27148.1"/>
    </source>
</evidence>
<dbReference type="GO" id="GO:0004177">
    <property type="term" value="F:aminopeptidase activity"/>
    <property type="evidence" value="ECO:0007669"/>
    <property type="project" value="UniProtKB-KW"/>
</dbReference>
<dbReference type="InterPro" id="IPR045175">
    <property type="entry name" value="M28_fam"/>
</dbReference>
<evidence type="ECO:0000313" key="4">
    <source>
        <dbReference type="Proteomes" id="UP001161325"/>
    </source>
</evidence>
<dbReference type="PANTHER" id="PTHR12147:SF26">
    <property type="entry name" value="PEPTIDASE M28 DOMAIN-CONTAINING PROTEIN"/>
    <property type="match status" value="1"/>
</dbReference>
<feature type="signal peptide" evidence="1">
    <location>
        <begin position="1"/>
        <end position="27"/>
    </location>
</feature>
<proteinExistence type="predicted"/>
<keyword evidence="4" id="KW-1185">Reference proteome</keyword>
<evidence type="ECO:0000256" key="1">
    <source>
        <dbReference type="SAM" id="SignalP"/>
    </source>
</evidence>
<dbReference type="GO" id="GO:0008235">
    <property type="term" value="F:metalloexopeptidase activity"/>
    <property type="evidence" value="ECO:0007669"/>
    <property type="project" value="InterPro"/>
</dbReference>
<dbReference type="InterPro" id="IPR007484">
    <property type="entry name" value="Peptidase_M28"/>
</dbReference>
<keyword evidence="3" id="KW-0031">Aminopeptidase</keyword>
<feature type="domain" description="PDZ" evidence="2">
    <location>
        <begin position="381"/>
        <end position="466"/>
    </location>
</feature>
<dbReference type="InterPro" id="IPR001478">
    <property type="entry name" value="PDZ"/>
</dbReference>